<dbReference type="GO" id="GO:0032259">
    <property type="term" value="P:methylation"/>
    <property type="evidence" value="ECO:0007669"/>
    <property type="project" value="UniProtKB-KW"/>
</dbReference>
<dbReference type="EMBL" id="DSZY01000030">
    <property type="protein sequence ID" value="HGU40898.1"/>
    <property type="molecule type" value="Genomic_DNA"/>
</dbReference>
<evidence type="ECO:0000313" key="2">
    <source>
        <dbReference type="EMBL" id="HGU40898.1"/>
    </source>
</evidence>
<dbReference type="InterPro" id="IPR050210">
    <property type="entry name" value="tRNA_Adenine-N(6)_MTase"/>
</dbReference>
<dbReference type="Pfam" id="PF05175">
    <property type="entry name" value="MTS"/>
    <property type="match status" value="1"/>
</dbReference>
<dbReference type="GO" id="GO:0008168">
    <property type="term" value="F:methyltransferase activity"/>
    <property type="evidence" value="ECO:0007669"/>
    <property type="project" value="UniProtKB-KW"/>
</dbReference>
<comment type="caution">
    <text evidence="2">The sequence shown here is derived from an EMBL/GenBank/DDBJ whole genome shotgun (WGS) entry which is preliminary data.</text>
</comment>
<gene>
    <name evidence="2" type="ORF">ENT77_06835</name>
</gene>
<name>A0A7C4CFC9_9BACT</name>
<dbReference type="Gene3D" id="3.40.50.150">
    <property type="entry name" value="Vaccinia Virus protein VP39"/>
    <property type="match status" value="1"/>
</dbReference>
<dbReference type="InterPro" id="IPR007848">
    <property type="entry name" value="Small_mtfrase_dom"/>
</dbReference>
<feature type="domain" description="Methyltransferase small" evidence="1">
    <location>
        <begin position="27"/>
        <end position="167"/>
    </location>
</feature>
<dbReference type="InterPro" id="IPR029063">
    <property type="entry name" value="SAM-dependent_MTases_sf"/>
</dbReference>
<reference evidence="2" key="1">
    <citation type="journal article" date="2020" name="mSystems">
        <title>Genome- and Community-Level Interaction Insights into Carbon Utilization and Element Cycling Functions of Hydrothermarchaeota in Hydrothermal Sediment.</title>
        <authorList>
            <person name="Zhou Z."/>
            <person name="Liu Y."/>
            <person name="Xu W."/>
            <person name="Pan J."/>
            <person name="Luo Z.H."/>
            <person name="Li M."/>
        </authorList>
    </citation>
    <scope>NUCLEOTIDE SEQUENCE [LARGE SCALE GENOMIC DNA]</scope>
    <source>
        <strain evidence="2">SpSt-609</strain>
    </source>
</reference>
<organism evidence="2">
    <name type="scientific">Fervidobacterium thailandense</name>
    <dbReference type="NCBI Taxonomy" id="1008305"/>
    <lineage>
        <taxon>Bacteria</taxon>
        <taxon>Thermotogati</taxon>
        <taxon>Thermotogota</taxon>
        <taxon>Thermotogae</taxon>
        <taxon>Thermotogales</taxon>
        <taxon>Fervidobacteriaceae</taxon>
        <taxon>Fervidobacterium</taxon>
    </lineage>
</organism>
<sequence length="220" mass="24853">MWSEIFTTEIIRGIKTLDTACHRPTHASAFLVWYAKPTRSVKNVVELGSGTGIVALAMAKLYDVRVDGIEIQSHLCELAKEGAVLNNVSERVNFHNIDIREVRRYFAPEMYDMVVSNLPFHIGKESPYEEKKISKNTTFELINAFIEATTYLLRNRGTFVFVCSPKVMVYMIEQLARKKLIVQKLGILYGAPGKNPKIVALRGKKNGGYELVITSHFANL</sequence>
<accession>A0A7C4CFC9</accession>
<keyword evidence="2" id="KW-0489">Methyltransferase</keyword>
<evidence type="ECO:0000259" key="1">
    <source>
        <dbReference type="Pfam" id="PF05175"/>
    </source>
</evidence>
<protein>
    <submittedName>
        <fullName evidence="2">Methyltransferase domain-containing protein</fullName>
    </submittedName>
</protein>
<dbReference type="CDD" id="cd02440">
    <property type="entry name" value="AdoMet_MTases"/>
    <property type="match status" value="1"/>
</dbReference>
<dbReference type="AlphaFoldDB" id="A0A7C4CFC9"/>
<dbReference type="SUPFAM" id="SSF53335">
    <property type="entry name" value="S-adenosyl-L-methionine-dependent methyltransferases"/>
    <property type="match status" value="1"/>
</dbReference>
<dbReference type="PANTHER" id="PTHR47739">
    <property type="entry name" value="TRNA1(VAL) (ADENINE(37)-N6)-METHYLTRANSFERASE"/>
    <property type="match status" value="1"/>
</dbReference>
<dbReference type="PANTHER" id="PTHR47739:SF1">
    <property type="entry name" value="TRNA1(VAL) (ADENINE(37)-N6)-METHYLTRANSFERASE"/>
    <property type="match status" value="1"/>
</dbReference>
<keyword evidence="2" id="KW-0808">Transferase</keyword>
<proteinExistence type="predicted"/>